<dbReference type="InterPro" id="IPR005467">
    <property type="entry name" value="His_kinase_dom"/>
</dbReference>
<dbReference type="SUPFAM" id="SSF47384">
    <property type="entry name" value="Homodimeric domain of signal transducing histidine kinase"/>
    <property type="match status" value="1"/>
</dbReference>
<evidence type="ECO:0000259" key="12">
    <source>
        <dbReference type="PROSITE" id="PS50109"/>
    </source>
</evidence>
<evidence type="ECO:0000256" key="1">
    <source>
        <dbReference type="ARBA" id="ARBA00000085"/>
    </source>
</evidence>
<evidence type="ECO:0000259" key="13">
    <source>
        <dbReference type="PROSITE" id="PS50110"/>
    </source>
</evidence>
<dbReference type="PANTHER" id="PTHR43065">
    <property type="entry name" value="SENSOR HISTIDINE KINASE"/>
    <property type="match status" value="1"/>
</dbReference>
<dbReference type="SUPFAM" id="SSF55874">
    <property type="entry name" value="ATPase domain of HSP90 chaperone/DNA topoisomerase II/histidine kinase"/>
    <property type="match status" value="1"/>
</dbReference>
<keyword evidence="11" id="KW-1133">Transmembrane helix</keyword>
<evidence type="ECO:0000256" key="7">
    <source>
        <dbReference type="ARBA" id="ARBA00022840"/>
    </source>
</evidence>
<dbReference type="InterPro" id="IPR036097">
    <property type="entry name" value="HisK_dim/P_sf"/>
</dbReference>
<accession>A0A437M9R7</accession>
<dbReference type="SMART" id="SM00448">
    <property type="entry name" value="REC"/>
    <property type="match status" value="1"/>
</dbReference>
<evidence type="ECO:0000256" key="3">
    <source>
        <dbReference type="ARBA" id="ARBA00022553"/>
    </source>
</evidence>
<evidence type="ECO:0000313" key="14">
    <source>
        <dbReference type="EMBL" id="RVT94337.1"/>
    </source>
</evidence>
<dbReference type="Gene3D" id="3.40.50.2300">
    <property type="match status" value="1"/>
</dbReference>
<keyword evidence="5" id="KW-0547">Nucleotide-binding</keyword>
<feature type="coiled-coil region" evidence="10">
    <location>
        <begin position="342"/>
        <end position="387"/>
    </location>
</feature>
<feature type="domain" description="Histidine kinase" evidence="12">
    <location>
        <begin position="396"/>
        <end position="605"/>
    </location>
</feature>
<dbReference type="Pfam" id="PF02518">
    <property type="entry name" value="HATPase_c"/>
    <property type="match status" value="1"/>
</dbReference>
<dbReference type="InterPro" id="IPR011006">
    <property type="entry name" value="CheY-like_superfamily"/>
</dbReference>
<organism evidence="14 15">
    <name type="scientific">Sphingomonas crocodyli</name>
    <dbReference type="NCBI Taxonomy" id="1979270"/>
    <lineage>
        <taxon>Bacteria</taxon>
        <taxon>Pseudomonadati</taxon>
        <taxon>Pseudomonadota</taxon>
        <taxon>Alphaproteobacteria</taxon>
        <taxon>Sphingomonadales</taxon>
        <taxon>Sphingomonadaceae</taxon>
        <taxon>Sphingomonas</taxon>
    </lineage>
</organism>
<dbReference type="InterPro" id="IPR001789">
    <property type="entry name" value="Sig_transdc_resp-reg_receiver"/>
</dbReference>
<dbReference type="CDD" id="cd18774">
    <property type="entry name" value="PDC2_HK_sensor"/>
    <property type="match status" value="1"/>
</dbReference>
<dbReference type="PRINTS" id="PR00344">
    <property type="entry name" value="BCTRLSENSOR"/>
</dbReference>
<keyword evidence="6" id="KW-0418">Kinase</keyword>
<dbReference type="GO" id="GO:0000155">
    <property type="term" value="F:phosphorelay sensor kinase activity"/>
    <property type="evidence" value="ECO:0007669"/>
    <property type="project" value="InterPro"/>
</dbReference>
<dbReference type="Proteomes" id="UP000282971">
    <property type="component" value="Unassembled WGS sequence"/>
</dbReference>
<dbReference type="InterPro" id="IPR003594">
    <property type="entry name" value="HATPase_dom"/>
</dbReference>
<evidence type="ECO:0000256" key="5">
    <source>
        <dbReference type="ARBA" id="ARBA00022741"/>
    </source>
</evidence>
<comment type="caution">
    <text evidence="14">The sequence shown here is derived from an EMBL/GenBank/DDBJ whole genome shotgun (WGS) entry which is preliminary data.</text>
</comment>
<name>A0A437M9R7_9SPHN</name>
<dbReference type="GO" id="GO:0005524">
    <property type="term" value="F:ATP binding"/>
    <property type="evidence" value="ECO:0007669"/>
    <property type="project" value="UniProtKB-KW"/>
</dbReference>
<dbReference type="EMBL" id="SACN01000001">
    <property type="protein sequence ID" value="RVT94337.1"/>
    <property type="molecule type" value="Genomic_DNA"/>
</dbReference>
<dbReference type="PANTHER" id="PTHR43065:SF46">
    <property type="entry name" value="C4-DICARBOXYLATE TRANSPORT SENSOR PROTEIN DCTB"/>
    <property type="match status" value="1"/>
</dbReference>
<dbReference type="EC" id="2.7.13.3" evidence="2"/>
<keyword evidence="15" id="KW-1185">Reference proteome</keyword>
<dbReference type="Gene3D" id="1.10.287.130">
    <property type="match status" value="1"/>
</dbReference>
<dbReference type="SMART" id="SM00387">
    <property type="entry name" value="HATPase_c"/>
    <property type="match status" value="1"/>
</dbReference>
<keyword evidence="3 9" id="KW-0597">Phosphoprotein</keyword>
<feature type="transmembrane region" description="Helical" evidence="11">
    <location>
        <begin position="276"/>
        <end position="299"/>
    </location>
</feature>
<dbReference type="OrthoDB" id="9796100at2"/>
<keyword evidence="11" id="KW-0812">Transmembrane</keyword>
<dbReference type="InterPro" id="IPR004358">
    <property type="entry name" value="Sig_transdc_His_kin-like_C"/>
</dbReference>
<dbReference type="Gene3D" id="3.30.565.10">
    <property type="entry name" value="Histidine kinase-like ATPase, C-terminal domain"/>
    <property type="match status" value="1"/>
</dbReference>
<dbReference type="SUPFAM" id="SSF52172">
    <property type="entry name" value="CheY-like"/>
    <property type="match status" value="1"/>
</dbReference>
<sequence>MAGSDMGLASQSMRVGFLRLLALLLAVALVSTAILVGSAEYFARDQAKRQMAETARALSRVLDGDFARHEALLRALSQSPSVAAHDWEAVDAQARASLRTPDAWIVVGDRNGRQVVNTKLPRGAKLPVGGDPDWIWPILDRGETHLCNLTHGLIERDIICVDVPVIENGRAAYYMSVIMRPHALQPLFERQRLPDDWYGSIIDSKATLVWRSREPTKFVGRAATDDVRRAFAAADEGVIASVSLDGVRTYAAYSRSPVSRWTFLVAAPREQLDAGIWSTLILAAIVVTLLMLVGGIVAYRWGRRASRGVEAVARSAKALGAREAFAPPATRIAELDAIGAALAEADQNLRERDQALAALNASLSQRVEDALAERERVLAQLHEAQKLETLGRLTGGVAHDFNNLLAPVMGALDLLQLRHGTDPKSGRLISAALASTERAKTLVVRLLAFARRQSLQPRPVDLGALVLGMSDLLQRSLGSTIEVKIETPEAPAVALVDPNQLELALLNLAINARDAMPEGGPLLFRVVDETEDFVRIEVIDGGEGMDEATLTRAIEPFFTTKEQGRGTGLGLSMVDGLAAQSGGSFTLSSRVGAGTIATLRFPRAELPEASFVPAEAIPEPIEPGRVLLVDDEEMVRRGSAELLEGLGYQTVQASSGAEALRKIAEGPAFDLLISDYLMPGMNGATLIAEVRKMAPKLPVVLVTGYAAPDLDLPGISILAKPFRQRDLAISITEARNLAAGL</sequence>
<dbReference type="PROSITE" id="PS50110">
    <property type="entry name" value="RESPONSE_REGULATORY"/>
    <property type="match status" value="1"/>
</dbReference>
<evidence type="ECO:0000256" key="10">
    <source>
        <dbReference type="SAM" id="Coils"/>
    </source>
</evidence>
<dbReference type="Pfam" id="PF00072">
    <property type="entry name" value="Response_reg"/>
    <property type="match status" value="1"/>
</dbReference>
<evidence type="ECO:0000256" key="2">
    <source>
        <dbReference type="ARBA" id="ARBA00012438"/>
    </source>
</evidence>
<evidence type="ECO:0000256" key="8">
    <source>
        <dbReference type="ARBA" id="ARBA00023012"/>
    </source>
</evidence>
<keyword evidence="10" id="KW-0175">Coiled coil</keyword>
<keyword evidence="11" id="KW-0472">Membrane</keyword>
<gene>
    <name evidence="14" type="ORF">EOD43_10970</name>
</gene>
<dbReference type="InterPro" id="IPR036890">
    <property type="entry name" value="HATPase_C_sf"/>
</dbReference>
<feature type="domain" description="Response regulatory" evidence="13">
    <location>
        <begin position="625"/>
        <end position="735"/>
    </location>
</feature>
<feature type="modified residue" description="4-aspartylphosphate" evidence="9">
    <location>
        <position position="675"/>
    </location>
</feature>
<keyword evidence="8" id="KW-0902">Two-component regulatory system</keyword>
<evidence type="ECO:0000256" key="11">
    <source>
        <dbReference type="SAM" id="Phobius"/>
    </source>
</evidence>
<dbReference type="AlphaFoldDB" id="A0A437M9R7"/>
<dbReference type="SMART" id="SM00388">
    <property type="entry name" value="HisKA"/>
    <property type="match status" value="1"/>
</dbReference>
<proteinExistence type="predicted"/>
<dbReference type="Pfam" id="PF00512">
    <property type="entry name" value="HisKA"/>
    <property type="match status" value="1"/>
</dbReference>
<evidence type="ECO:0000256" key="4">
    <source>
        <dbReference type="ARBA" id="ARBA00022679"/>
    </source>
</evidence>
<evidence type="ECO:0000256" key="9">
    <source>
        <dbReference type="PROSITE-ProRule" id="PRU00169"/>
    </source>
</evidence>
<protein>
    <recommendedName>
        <fullName evidence="2">histidine kinase</fullName>
        <ecNumber evidence="2">2.7.13.3</ecNumber>
    </recommendedName>
</protein>
<comment type="catalytic activity">
    <reaction evidence="1">
        <text>ATP + protein L-histidine = ADP + protein N-phospho-L-histidine.</text>
        <dbReference type="EC" id="2.7.13.3"/>
    </reaction>
</comment>
<evidence type="ECO:0000256" key="6">
    <source>
        <dbReference type="ARBA" id="ARBA00022777"/>
    </source>
</evidence>
<keyword evidence="7" id="KW-0067">ATP-binding</keyword>
<reference evidence="14 15" key="1">
    <citation type="submission" date="2019-01" db="EMBL/GenBank/DDBJ databases">
        <authorList>
            <person name="Chen W.-M."/>
        </authorList>
    </citation>
    <scope>NUCLEOTIDE SEQUENCE [LARGE SCALE GENOMIC DNA]</scope>
    <source>
        <strain evidence="14 15">CCP-7</strain>
    </source>
</reference>
<keyword evidence="4" id="KW-0808">Transferase</keyword>
<evidence type="ECO:0000313" key="15">
    <source>
        <dbReference type="Proteomes" id="UP000282971"/>
    </source>
</evidence>
<dbReference type="PROSITE" id="PS50109">
    <property type="entry name" value="HIS_KIN"/>
    <property type="match status" value="1"/>
</dbReference>
<dbReference type="InterPro" id="IPR003661">
    <property type="entry name" value="HisK_dim/P_dom"/>
</dbReference>